<dbReference type="STRING" id="708187.A0A1Q8RXW2"/>
<feature type="region of interest" description="Disordered" evidence="1">
    <location>
        <begin position="73"/>
        <end position="146"/>
    </location>
</feature>
<protein>
    <submittedName>
        <fullName evidence="2">Uncharacterized protein</fullName>
    </submittedName>
</protein>
<keyword evidence="3" id="KW-1185">Reference proteome</keyword>
<dbReference type="AlphaFoldDB" id="A0A1Q8RXW2"/>
<accession>A0A1Q8RXW2</accession>
<name>A0A1Q8RXW2_9PEZI</name>
<dbReference type="Proteomes" id="UP000186583">
    <property type="component" value="Unassembled WGS sequence"/>
</dbReference>
<evidence type="ECO:0000256" key="1">
    <source>
        <dbReference type="SAM" id="MobiDB-lite"/>
    </source>
</evidence>
<comment type="caution">
    <text evidence="2">The sequence shown here is derived from an EMBL/GenBank/DDBJ whole genome shotgun (WGS) entry which is preliminary data.</text>
</comment>
<proteinExistence type="predicted"/>
<dbReference type="EMBL" id="MPGH01000060">
    <property type="protein sequence ID" value="OLN91938.1"/>
    <property type="molecule type" value="Genomic_DNA"/>
</dbReference>
<reference evidence="2 3" key="1">
    <citation type="submission" date="2016-11" db="EMBL/GenBank/DDBJ databases">
        <title>Draft Genome Assembly of Colletotrichum chlorophyti a pathogen of herbaceous plants.</title>
        <authorList>
            <person name="Gan P."/>
            <person name="Narusaka M."/>
            <person name="Tsushima A."/>
            <person name="Narusaka Y."/>
            <person name="Takano Y."/>
            <person name="Shirasu K."/>
        </authorList>
    </citation>
    <scope>NUCLEOTIDE SEQUENCE [LARGE SCALE GENOMIC DNA]</scope>
    <source>
        <strain evidence="2 3">NTL11</strain>
    </source>
</reference>
<gene>
    <name evidence="2" type="ORF">CCHL11_01512</name>
</gene>
<evidence type="ECO:0000313" key="2">
    <source>
        <dbReference type="EMBL" id="OLN91938.1"/>
    </source>
</evidence>
<organism evidence="2 3">
    <name type="scientific">Colletotrichum chlorophyti</name>
    <dbReference type="NCBI Taxonomy" id="708187"/>
    <lineage>
        <taxon>Eukaryota</taxon>
        <taxon>Fungi</taxon>
        <taxon>Dikarya</taxon>
        <taxon>Ascomycota</taxon>
        <taxon>Pezizomycotina</taxon>
        <taxon>Sordariomycetes</taxon>
        <taxon>Hypocreomycetidae</taxon>
        <taxon>Glomerellales</taxon>
        <taxon>Glomerellaceae</taxon>
        <taxon>Colletotrichum</taxon>
    </lineage>
</organism>
<dbReference type="OrthoDB" id="5231339at2759"/>
<sequence length="230" mass="24090">MASNWTAVAELHLALTVNSVGKGNTISKGDWTKIQETMASLGYTFTEGALSQRWSKSIMKDYKSRVAAGAASAGLAGGGSSAPAPTPTGRKRPAPGSSGKKTSTAAPRAQGHVQAAHEMAANAIDDGKDDEEPGLDEKPAAKRTKVAKRGLVAGLHGQQIDLTMCDADDFQIEFTEATTKPKTEVKQEDGDKLFGFGMRGRSVTLAPDSYFHAPSGSLAPSQERNLGDSI</sequence>
<evidence type="ECO:0000313" key="3">
    <source>
        <dbReference type="Proteomes" id="UP000186583"/>
    </source>
</evidence>